<dbReference type="AlphaFoldDB" id="A0A9P1I8R5"/>
<sequence length="337" mass="40330">MDGKMVPIQYFTSSSFDDEIRRRRRKYVSESSESDEDEEDVEKIFFFDWKTIDSPFDILPMEMKTIIFQYFDPEDITRFGKCSKSCQKLFKAFRPKIKSVKYRGNGISRLASFRNCMIEVEFHNYPERRYKIEVESLKSVNWAEIERSFARKMSRRDEMIESARRYLETMGTTKLSNPRGARSNVLLTKIAKVPLSTGPILQKLSNRRKPKCRRTIAIEILKNIIEHNKLSIESISIEASINESRNMRNIDIYSENLKKLKLNGYFTKHPQLNKFLSIEDLEMENLKLGSEHLPLIKSNKLVMHRTVMDKELYEEFFEEMERWKDCWEFERIRDDWR</sequence>
<name>A0A9P1I8R5_9PELO</name>
<proteinExistence type="predicted"/>
<protein>
    <recommendedName>
        <fullName evidence="1">F-box domain-containing protein</fullName>
    </recommendedName>
</protein>
<keyword evidence="3" id="KW-1185">Reference proteome</keyword>
<feature type="domain" description="F-box" evidence="1">
    <location>
        <begin position="57"/>
        <end position="97"/>
    </location>
</feature>
<comment type="caution">
    <text evidence="2">The sequence shown here is derived from an EMBL/GenBank/DDBJ whole genome shotgun (WGS) entry which is preliminary data.</text>
</comment>
<dbReference type="InterPro" id="IPR001810">
    <property type="entry name" value="F-box_dom"/>
</dbReference>
<dbReference type="Pfam" id="PF00646">
    <property type="entry name" value="F-box"/>
    <property type="match status" value="1"/>
</dbReference>
<evidence type="ECO:0000313" key="2">
    <source>
        <dbReference type="EMBL" id="CAI5439684.1"/>
    </source>
</evidence>
<organism evidence="2 3">
    <name type="scientific">Caenorhabditis angaria</name>
    <dbReference type="NCBI Taxonomy" id="860376"/>
    <lineage>
        <taxon>Eukaryota</taxon>
        <taxon>Metazoa</taxon>
        <taxon>Ecdysozoa</taxon>
        <taxon>Nematoda</taxon>
        <taxon>Chromadorea</taxon>
        <taxon>Rhabditida</taxon>
        <taxon>Rhabditina</taxon>
        <taxon>Rhabditomorpha</taxon>
        <taxon>Rhabditoidea</taxon>
        <taxon>Rhabditidae</taxon>
        <taxon>Peloderinae</taxon>
        <taxon>Caenorhabditis</taxon>
    </lineage>
</organism>
<gene>
    <name evidence="2" type="ORF">CAMP_LOCUS2321</name>
</gene>
<reference evidence="2" key="1">
    <citation type="submission" date="2022-11" db="EMBL/GenBank/DDBJ databases">
        <authorList>
            <person name="Kikuchi T."/>
        </authorList>
    </citation>
    <scope>NUCLEOTIDE SEQUENCE</scope>
    <source>
        <strain evidence="2">PS1010</strain>
    </source>
</reference>
<dbReference type="SUPFAM" id="SSF81383">
    <property type="entry name" value="F-box domain"/>
    <property type="match status" value="1"/>
</dbReference>
<dbReference type="Proteomes" id="UP001152747">
    <property type="component" value="Unassembled WGS sequence"/>
</dbReference>
<dbReference type="EMBL" id="CANHGI010000001">
    <property type="protein sequence ID" value="CAI5439684.1"/>
    <property type="molecule type" value="Genomic_DNA"/>
</dbReference>
<dbReference type="InterPro" id="IPR036047">
    <property type="entry name" value="F-box-like_dom_sf"/>
</dbReference>
<evidence type="ECO:0000259" key="1">
    <source>
        <dbReference type="Pfam" id="PF00646"/>
    </source>
</evidence>
<accession>A0A9P1I8R5</accession>
<evidence type="ECO:0000313" key="3">
    <source>
        <dbReference type="Proteomes" id="UP001152747"/>
    </source>
</evidence>